<name>A0ABV6D901_9HYPH</name>
<comment type="caution">
    <text evidence="2">The sequence shown here is derived from an EMBL/GenBank/DDBJ whole genome shotgun (WGS) entry which is preliminary data.</text>
</comment>
<feature type="region of interest" description="Disordered" evidence="1">
    <location>
        <begin position="247"/>
        <end position="280"/>
    </location>
</feature>
<proteinExistence type="predicted"/>
<dbReference type="EMBL" id="JBHLXD010000018">
    <property type="protein sequence ID" value="MFC0209123.1"/>
    <property type="molecule type" value="Genomic_DNA"/>
</dbReference>
<evidence type="ECO:0000256" key="1">
    <source>
        <dbReference type="SAM" id="MobiDB-lite"/>
    </source>
</evidence>
<dbReference type="RefSeq" id="WP_261520460.1">
    <property type="nucleotide sequence ID" value="NZ_JAODNW010000010.1"/>
</dbReference>
<reference evidence="2 3" key="1">
    <citation type="submission" date="2024-09" db="EMBL/GenBank/DDBJ databases">
        <authorList>
            <person name="Sun Q."/>
            <person name="Mori K."/>
        </authorList>
    </citation>
    <scope>NUCLEOTIDE SEQUENCE [LARGE SCALE GENOMIC DNA]</scope>
    <source>
        <strain evidence="2 3">CCM 8543</strain>
    </source>
</reference>
<accession>A0ABV6D901</accession>
<dbReference type="Pfam" id="PF12570">
    <property type="entry name" value="DUF3750"/>
    <property type="match status" value="1"/>
</dbReference>
<dbReference type="InterPro" id="IPR022224">
    <property type="entry name" value="DUF3750"/>
</dbReference>
<dbReference type="Proteomes" id="UP001589755">
    <property type="component" value="Unassembled WGS sequence"/>
</dbReference>
<sequence>MRKIKRLAILVLFLFLLPAGVFAGWWAVKERPSSWRTADWSASGLLPPAKEDPQAAIYVLAARTGGMKGALSVHSWIVLKPQGGAYERYEKVGWGRPVRRNAHPPDGLWYSNPPFVVKAVTGAQAERLMPQVRAAIERYPWSRPGDYVIWPGPNSNSFVAHVLNAVPALGASLPPHAIGRDYRPGLLVFEHDADWTDYRLSLGGYAGLALGRDTGLEINFLGLVAGIDILRPALKLPGFGRIAPWGTASAQSGRERSATQKPPSTTSVWPVTKPASSESR</sequence>
<organism evidence="2 3">
    <name type="scientific">Chelativorans intermedius</name>
    <dbReference type="NCBI Taxonomy" id="515947"/>
    <lineage>
        <taxon>Bacteria</taxon>
        <taxon>Pseudomonadati</taxon>
        <taxon>Pseudomonadota</taxon>
        <taxon>Alphaproteobacteria</taxon>
        <taxon>Hyphomicrobiales</taxon>
        <taxon>Phyllobacteriaceae</taxon>
        <taxon>Chelativorans</taxon>
    </lineage>
</organism>
<evidence type="ECO:0000313" key="2">
    <source>
        <dbReference type="EMBL" id="MFC0209123.1"/>
    </source>
</evidence>
<evidence type="ECO:0000313" key="3">
    <source>
        <dbReference type="Proteomes" id="UP001589755"/>
    </source>
</evidence>
<feature type="compositionally biased region" description="Polar residues" evidence="1">
    <location>
        <begin position="259"/>
        <end position="280"/>
    </location>
</feature>
<gene>
    <name evidence="2" type="ORF">ACFFJ2_12015</name>
</gene>
<keyword evidence="3" id="KW-1185">Reference proteome</keyword>
<protein>
    <submittedName>
        <fullName evidence="2">DUF3750 domain-containing protein</fullName>
    </submittedName>
</protein>